<gene>
    <name evidence="9" type="ORF">F4X14_12025</name>
</gene>
<dbReference type="GO" id="GO:0005886">
    <property type="term" value="C:plasma membrane"/>
    <property type="evidence" value="ECO:0007669"/>
    <property type="project" value="UniProtKB-SubCell"/>
</dbReference>
<evidence type="ECO:0000256" key="6">
    <source>
        <dbReference type="ARBA" id="ARBA00023136"/>
    </source>
</evidence>
<evidence type="ECO:0000256" key="7">
    <source>
        <dbReference type="RuleBase" id="RU363032"/>
    </source>
</evidence>
<name>A0A6B1D7S0_9CHLR</name>
<accession>A0A6B1D7S0</accession>
<dbReference type="CDD" id="cd06261">
    <property type="entry name" value="TM_PBP2"/>
    <property type="match status" value="1"/>
</dbReference>
<evidence type="ECO:0000256" key="5">
    <source>
        <dbReference type="ARBA" id="ARBA00022989"/>
    </source>
</evidence>
<keyword evidence="4 7" id="KW-0812">Transmembrane</keyword>
<dbReference type="InterPro" id="IPR035906">
    <property type="entry name" value="MetI-like_sf"/>
</dbReference>
<keyword evidence="5 7" id="KW-1133">Transmembrane helix</keyword>
<dbReference type="EMBL" id="VXMH01000063">
    <property type="protein sequence ID" value="MYC95688.1"/>
    <property type="molecule type" value="Genomic_DNA"/>
</dbReference>
<reference evidence="9" key="1">
    <citation type="submission" date="2019-09" db="EMBL/GenBank/DDBJ databases">
        <title>Characterisation of the sponge microbiome using genome-centric metagenomics.</title>
        <authorList>
            <person name="Engelberts J.P."/>
            <person name="Robbins S.J."/>
            <person name="De Goeij J.M."/>
            <person name="Aranda M."/>
            <person name="Bell S.C."/>
            <person name="Webster N.S."/>
        </authorList>
    </citation>
    <scope>NUCLEOTIDE SEQUENCE</scope>
    <source>
        <strain evidence="9">SB0661_bin_32</strain>
    </source>
</reference>
<comment type="subcellular location">
    <subcellularLocation>
        <location evidence="1 7">Cell membrane</location>
        <topology evidence="1 7">Multi-pass membrane protein</topology>
    </subcellularLocation>
</comment>
<feature type="transmembrane region" description="Helical" evidence="7">
    <location>
        <begin position="158"/>
        <end position="183"/>
    </location>
</feature>
<evidence type="ECO:0000256" key="1">
    <source>
        <dbReference type="ARBA" id="ARBA00004651"/>
    </source>
</evidence>
<comment type="similarity">
    <text evidence="7">Belongs to the binding-protein-dependent transport system permease family.</text>
</comment>
<dbReference type="PROSITE" id="PS50928">
    <property type="entry name" value="ABC_TM1"/>
    <property type="match status" value="1"/>
</dbReference>
<evidence type="ECO:0000259" key="8">
    <source>
        <dbReference type="PROSITE" id="PS50928"/>
    </source>
</evidence>
<evidence type="ECO:0000256" key="4">
    <source>
        <dbReference type="ARBA" id="ARBA00022692"/>
    </source>
</evidence>
<dbReference type="SUPFAM" id="SSF161098">
    <property type="entry name" value="MetI-like"/>
    <property type="match status" value="1"/>
</dbReference>
<feature type="transmembrane region" description="Helical" evidence="7">
    <location>
        <begin position="115"/>
        <end position="137"/>
    </location>
</feature>
<feature type="transmembrane region" description="Helical" evidence="7">
    <location>
        <begin position="46"/>
        <end position="70"/>
    </location>
</feature>
<keyword evidence="3" id="KW-1003">Cell membrane</keyword>
<comment type="caution">
    <text evidence="9">The sequence shown here is derived from an EMBL/GenBank/DDBJ whole genome shotgun (WGS) entry which is preliminary data.</text>
</comment>
<dbReference type="InterPro" id="IPR000515">
    <property type="entry name" value="MetI-like"/>
</dbReference>
<protein>
    <submittedName>
        <fullName evidence="9">Carbohydrate ABC transporter permease</fullName>
    </submittedName>
</protein>
<dbReference type="PANTHER" id="PTHR43744:SF12">
    <property type="entry name" value="ABC TRANSPORTER PERMEASE PROTEIN MG189-RELATED"/>
    <property type="match status" value="1"/>
</dbReference>
<dbReference type="PANTHER" id="PTHR43744">
    <property type="entry name" value="ABC TRANSPORTER PERMEASE PROTEIN MG189-RELATED-RELATED"/>
    <property type="match status" value="1"/>
</dbReference>
<keyword evidence="6 7" id="KW-0472">Membrane</keyword>
<feature type="transmembrane region" description="Helical" evidence="7">
    <location>
        <begin position="82"/>
        <end position="109"/>
    </location>
</feature>
<proteinExistence type="inferred from homology"/>
<feature type="transmembrane region" description="Helical" evidence="7">
    <location>
        <begin position="217"/>
        <end position="237"/>
    </location>
</feature>
<keyword evidence="2 7" id="KW-0813">Transport</keyword>
<dbReference type="GO" id="GO:0055085">
    <property type="term" value="P:transmembrane transport"/>
    <property type="evidence" value="ECO:0007669"/>
    <property type="project" value="InterPro"/>
</dbReference>
<evidence type="ECO:0000256" key="2">
    <source>
        <dbReference type="ARBA" id="ARBA00022448"/>
    </source>
</evidence>
<evidence type="ECO:0000256" key="3">
    <source>
        <dbReference type="ARBA" id="ARBA00022475"/>
    </source>
</evidence>
<organism evidence="9">
    <name type="scientific">Caldilineaceae bacterium SB0661_bin_32</name>
    <dbReference type="NCBI Taxonomy" id="2605255"/>
    <lineage>
        <taxon>Bacteria</taxon>
        <taxon>Bacillati</taxon>
        <taxon>Chloroflexota</taxon>
        <taxon>Caldilineae</taxon>
        <taxon>Caldilineales</taxon>
        <taxon>Caldilineaceae</taxon>
    </lineage>
</organism>
<evidence type="ECO:0000313" key="9">
    <source>
        <dbReference type="EMBL" id="MYC95688.1"/>
    </source>
</evidence>
<feature type="domain" description="ABC transmembrane type-1" evidence="8">
    <location>
        <begin position="47"/>
        <end position="238"/>
    </location>
</feature>
<dbReference type="Gene3D" id="1.10.3720.10">
    <property type="entry name" value="MetI-like"/>
    <property type="match status" value="1"/>
</dbReference>
<sequence>MVNTALKPPNQVFTLPPTWIPKPVMWSNFLTAFTIQYETDPPVYNYALNTLIVTVNGVVSTIFSSALVAYAFARLEFPGKNVIFLGILSTLMIPFAVVMVPQFIIWRYLNWLDTLWPLMIPHWFGSAWNIFLLRQFFMTIPREYDEAAYLDGASRWHIFVRIILPLSKPALAAVAVFAFVFFWNDFLGPLIILSTPENFTLTLFLANFNVAYRGTPWHLYMAAALIIILPCLVLFFFSQNAFLKGITVTDLKG</sequence>
<dbReference type="AlphaFoldDB" id="A0A6B1D7S0"/>
<dbReference type="Pfam" id="PF00528">
    <property type="entry name" value="BPD_transp_1"/>
    <property type="match status" value="1"/>
</dbReference>